<evidence type="ECO:0000313" key="2">
    <source>
        <dbReference type="Proteomes" id="UP001162131"/>
    </source>
</evidence>
<comment type="caution">
    <text evidence="1">The sequence shown here is derived from an EMBL/GenBank/DDBJ whole genome shotgun (WGS) entry which is preliminary data.</text>
</comment>
<gene>
    <name evidence="1" type="ORF">BSTOLATCC_MIC24113</name>
</gene>
<accession>A0AAU9J5G5</accession>
<evidence type="ECO:0000313" key="1">
    <source>
        <dbReference type="EMBL" id="CAG9319562.1"/>
    </source>
</evidence>
<protein>
    <submittedName>
        <fullName evidence="1">Uncharacterized protein</fullName>
    </submittedName>
</protein>
<reference evidence="1" key="1">
    <citation type="submission" date="2021-09" db="EMBL/GenBank/DDBJ databases">
        <authorList>
            <consortium name="AG Swart"/>
            <person name="Singh M."/>
            <person name="Singh A."/>
            <person name="Seah K."/>
            <person name="Emmerich C."/>
        </authorList>
    </citation>
    <scope>NUCLEOTIDE SEQUENCE</scope>
    <source>
        <strain evidence="1">ATCC30299</strain>
    </source>
</reference>
<name>A0AAU9J5G5_9CILI</name>
<organism evidence="1 2">
    <name type="scientific">Blepharisma stoltei</name>
    <dbReference type="NCBI Taxonomy" id="1481888"/>
    <lineage>
        <taxon>Eukaryota</taxon>
        <taxon>Sar</taxon>
        <taxon>Alveolata</taxon>
        <taxon>Ciliophora</taxon>
        <taxon>Postciliodesmatophora</taxon>
        <taxon>Heterotrichea</taxon>
        <taxon>Heterotrichida</taxon>
        <taxon>Blepharismidae</taxon>
        <taxon>Blepharisma</taxon>
    </lineage>
</organism>
<keyword evidence="2" id="KW-1185">Reference proteome</keyword>
<dbReference type="AlphaFoldDB" id="A0AAU9J5G5"/>
<dbReference type="EMBL" id="CAJZBQ010000023">
    <property type="protein sequence ID" value="CAG9319562.1"/>
    <property type="molecule type" value="Genomic_DNA"/>
</dbReference>
<sequence length="101" mass="12000">MHFLRIKKKCWHLKDFIMTQQSGLEFRIEDIGIMEEPRDLIKERADNFKIGATGMTHIEEISHLLTSKDKKSLKEFDNINIKKVSALFCNKSLYLYISKFY</sequence>
<dbReference type="Proteomes" id="UP001162131">
    <property type="component" value="Unassembled WGS sequence"/>
</dbReference>
<proteinExistence type="predicted"/>